<accession>A0A543D0E7</accession>
<evidence type="ECO:0000313" key="2">
    <source>
        <dbReference type="EMBL" id="TQM02833.1"/>
    </source>
</evidence>
<feature type="transmembrane region" description="Helical" evidence="1">
    <location>
        <begin position="94"/>
        <end position="115"/>
    </location>
</feature>
<protein>
    <submittedName>
        <fullName evidence="2">Uncharacterized protein</fullName>
    </submittedName>
</protein>
<dbReference type="EMBL" id="VFPA01000006">
    <property type="protein sequence ID" value="TQM02833.1"/>
    <property type="molecule type" value="Genomic_DNA"/>
</dbReference>
<proteinExistence type="predicted"/>
<evidence type="ECO:0000313" key="3">
    <source>
        <dbReference type="Proteomes" id="UP000315677"/>
    </source>
</evidence>
<dbReference type="AlphaFoldDB" id="A0A543D0E7"/>
<dbReference type="Proteomes" id="UP000315677">
    <property type="component" value="Unassembled WGS sequence"/>
</dbReference>
<dbReference type="OrthoDB" id="3404572at2"/>
<dbReference type="Pfam" id="PF19733">
    <property type="entry name" value="DUF6223"/>
    <property type="match status" value="1"/>
</dbReference>
<evidence type="ECO:0000256" key="1">
    <source>
        <dbReference type="SAM" id="Phobius"/>
    </source>
</evidence>
<reference evidence="2 3" key="1">
    <citation type="submission" date="2019-06" db="EMBL/GenBank/DDBJ databases">
        <title>Sequencing the genomes of 1000 actinobacteria strains.</title>
        <authorList>
            <person name="Klenk H.-P."/>
        </authorList>
    </citation>
    <scope>NUCLEOTIDE SEQUENCE [LARGE SCALE GENOMIC DNA]</scope>
    <source>
        <strain evidence="2 3">DSM 45301</strain>
    </source>
</reference>
<keyword evidence="3" id="KW-1185">Reference proteome</keyword>
<keyword evidence="1" id="KW-1133">Transmembrane helix</keyword>
<keyword evidence="1" id="KW-0472">Membrane</keyword>
<gene>
    <name evidence="2" type="ORF">FB558_7476</name>
</gene>
<dbReference type="RefSeq" id="WP_142062275.1">
    <property type="nucleotide sequence ID" value="NZ_VFPA01000006.1"/>
</dbReference>
<feature type="transmembrane region" description="Helical" evidence="1">
    <location>
        <begin position="28"/>
        <end position="48"/>
    </location>
</feature>
<name>A0A543D0E7_9PSEU</name>
<organism evidence="2 3">
    <name type="scientific">Pseudonocardia kunmingensis</name>
    <dbReference type="NCBI Taxonomy" id="630975"/>
    <lineage>
        <taxon>Bacteria</taxon>
        <taxon>Bacillati</taxon>
        <taxon>Actinomycetota</taxon>
        <taxon>Actinomycetes</taxon>
        <taxon>Pseudonocardiales</taxon>
        <taxon>Pseudonocardiaceae</taxon>
        <taxon>Pseudonocardia</taxon>
    </lineage>
</organism>
<comment type="caution">
    <text evidence="2">The sequence shown here is derived from an EMBL/GenBank/DDBJ whole genome shotgun (WGS) entry which is preliminary data.</text>
</comment>
<sequence length="134" mass="12614">MSVLHVFAASADAHLHMAAGGIGSGRLVPTAAAVVGLISAIVGGLVLARPAGRVRAADSRTGIIVALATGLVAVGVAAVHIANSAGGLGTGNGLAGAVVALVLGLTGTVLGGLGLGRARRAGAGSGQARPTSDW</sequence>
<keyword evidence="1" id="KW-0812">Transmembrane</keyword>
<dbReference type="InterPro" id="IPR045770">
    <property type="entry name" value="DUF6223"/>
</dbReference>
<feature type="transmembrane region" description="Helical" evidence="1">
    <location>
        <begin position="60"/>
        <end position="82"/>
    </location>
</feature>